<proteinExistence type="predicted"/>
<keyword evidence="2" id="KW-1185">Reference proteome</keyword>
<dbReference type="EMBL" id="JAGIZQ010000006">
    <property type="protein sequence ID" value="KAH6623227.1"/>
    <property type="molecule type" value="Genomic_DNA"/>
</dbReference>
<evidence type="ECO:0000313" key="1">
    <source>
        <dbReference type="EMBL" id="KAH6623227.1"/>
    </source>
</evidence>
<accession>A0ACB7P050</accession>
<name>A0ACB7P050_9PEZI</name>
<reference evidence="1 2" key="1">
    <citation type="journal article" date="2021" name="Nat. Commun.">
        <title>Genetic determinants of endophytism in the Arabidopsis root mycobiome.</title>
        <authorList>
            <person name="Mesny F."/>
            <person name="Miyauchi S."/>
            <person name="Thiergart T."/>
            <person name="Pickel B."/>
            <person name="Atanasova L."/>
            <person name="Karlsson M."/>
            <person name="Huettel B."/>
            <person name="Barry K.W."/>
            <person name="Haridas S."/>
            <person name="Chen C."/>
            <person name="Bauer D."/>
            <person name="Andreopoulos W."/>
            <person name="Pangilinan J."/>
            <person name="LaButti K."/>
            <person name="Riley R."/>
            <person name="Lipzen A."/>
            <person name="Clum A."/>
            <person name="Drula E."/>
            <person name="Henrissat B."/>
            <person name="Kohler A."/>
            <person name="Grigoriev I.V."/>
            <person name="Martin F.M."/>
            <person name="Hacquard S."/>
        </authorList>
    </citation>
    <scope>NUCLEOTIDE SEQUENCE [LARGE SCALE GENOMIC DNA]</scope>
    <source>
        <strain evidence="1 2">MPI-SDFR-AT-0079</strain>
    </source>
</reference>
<keyword evidence="1" id="KW-0808">Transferase</keyword>
<dbReference type="Proteomes" id="UP000724584">
    <property type="component" value="Unassembled WGS sequence"/>
</dbReference>
<evidence type="ECO:0000313" key="2">
    <source>
        <dbReference type="Proteomes" id="UP000724584"/>
    </source>
</evidence>
<sequence length="500" mass="56528">MPSQLFQGFWPQVGSTTANNMKTGDSTAVKVTNILSSRKLRLLLPITLILSVFVVFGHRYDALPRIPATWSQGSNSTPADDIESAVDWSQFAYTQYVTNSQYLCNSVMLLERLQHVGSRADRVIMYPSEMLDQNAASISPDGRLLIKARDEYGAKLVPIQVQSRQGGDTTWAESFTKLLAFNQTQYKRVLSLDSDSVVLQSMDELFLLPSCPVAMPRAYWLYPDTKILSSQLVLVEPSEHEFSRVMAKVDVAGRDDYDMEILNYLYGDTALVLPHRRYDLLTQVFRWEEGEHAKYLGDESEVWDPVGVFNEAKFLHFSDWPVPKPWLETTKMRAQKQPACRVRDGMEYCVGRELWNGFYQDFMERRKVSLSFANWLIYADKVAADLLASSGWAISRWLVVISGPATCFVSWVKFGIKGCLDQRAGYPALWFGVVGHIMHSRRSIALTEIELLVTAGPPGSAAGRKRMIRIDNLYLPPFHLLPAALLSYFSCISSSTPRPD</sequence>
<gene>
    <name evidence="1" type="ORF">F5144DRAFT_582714</name>
</gene>
<protein>
    <submittedName>
        <fullName evidence="1">Nucleotide-diphospho-sugar transferase</fullName>
    </submittedName>
</protein>
<organism evidence="1 2">
    <name type="scientific">Chaetomium tenue</name>
    <dbReference type="NCBI Taxonomy" id="1854479"/>
    <lineage>
        <taxon>Eukaryota</taxon>
        <taxon>Fungi</taxon>
        <taxon>Dikarya</taxon>
        <taxon>Ascomycota</taxon>
        <taxon>Pezizomycotina</taxon>
        <taxon>Sordariomycetes</taxon>
        <taxon>Sordariomycetidae</taxon>
        <taxon>Sordariales</taxon>
        <taxon>Chaetomiaceae</taxon>
        <taxon>Chaetomium</taxon>
    </lineage>
</organism>
<comment type="caution">
    <text evidence="1">The sequence shown here is derived from an EMBL/GenBank/DDBJ whole genome shotgun (WGS) entry which is preliminary data.</text>
</comment>